<dbReference type="GO" id="GO:0070043">
    <property type="term" value="F:rRNA (guanine-N7-)-methyltransferase activity"/>
    <property type="evidence" value="ECO:0007669"/>
    <property type="project" value="TreeGrafter"/>
</dbReference>
<dbReference type="AlphaFoldDB" id="A0A0R1GPG4"/>
<dbReference type="Proteomes" id="UP000051461">
    <property type="component" value="Unassembled WGS sequence"/>
</dbReference>
<name>A0A0R1GPG4_9LACO</name>
<evidence type="ECO:0000256" key="1">
    <source>
        <dbReference type="ARBA" id="ARBA00022603"/>
    </source>
</evidence>
<evidence type="ECO:0000256" key="2">
    <source>
        <dbReference type="ARBA" id="ARBA00022679"/>
    </source>
</evidence>
<reference evidence="5 6" key="1">
    <citation type="journal article" date="2015" name="Genome Announc.">
        <title>Expanding the biotechnology potential of lactobacilli through comparative genomics of 213 strains and associated genera.</title>
        <authorList>
            <person name="Sun Z."/>
            <person name="Harris H.M."/>
            <person name="McCann A."/>
            <person name="Guo C."/>
            <person name="Argimon S."/>
            <person name="Zhang W."/>
            <person name="Yang X."/>
            <person name="Jeffery I.B."/>
            <person name="Cooney J.C."/>
            <person name="Kagawa T.F."/>
            <person name="Liu W."/>
            <person name="Song Y."/>
            <person name="Salvetti E."/>
            <person name="Wrobel A."/>
            <person name="Rasinkangas P."/>
            <person name="Parkhill J."/>
            <person name="Rea M.C."/>
            <person name="O'Sullivan O."/>
            <person name="Ritari J."/>
            <person name="Douillard F.P."/>
            <person name="Paul Ross R."/>
            <person name="Yang R."/>
            <person name="Briner A.E."/>
            <person name="Felis G.E."/>
            <person name="de Vos W.M."/>
            <person name="Barrangou R."/>
            <person name="Klaenhammer T.R."/>
            <person name="Caufield P.W."/>
            <person name="Cui Y."/>
            <person name="Zhang H."/>
            <person name="O'Toole P.W."/>
        </authorList>
    </citation>
    <scope>NUCLEOTIDE SEQUENCE [LARGE SCALE GENOMIC DNA]</scope>
    <source>
        <strain evidence="5 6">DSM 20003</strain>
    </source>
</reference>
<gene>
    <name evidence="5" type="ORF">FC07_GL000873</name>
</gene>
<dbReference type="EMBL" id="AZDA01000093">
    <property type="protein sequence ID" value="KRK34307.1"/>
    <property type="molecule type" value="Genomic_DNA"/>
</dbReference>
<dbReference type="GO" id="GO:0008990">
    <property type="term" value="F:rRNA (guanine-N2-)-methyltransferase activity"/>
    <property type="evidence" value="ECO:0007669"/>
    <property type="project" value="TreeGrafter"/>
</dbReference>
<dbReference type="PROSITE" id="PS01261">
    <property type="entry name" value="UPF0020"/>
    <property type="match status" value="1"/>
</dbReference>
<dbReference type="OrthoDB" id="9809404at2"/>
<organism evidence="5 6">
    <name type="scientific">Loigolactobacillus bifermentans DSM 20003</name>
    <dbReference type="NCBI Taxonomy" id="1423726"/>
    <lineage>
        <taxon>Bacteria</taxon>
        <taxon>Bacillati</taxon>
        <taxon>Bacillota</taxon>
        <taxon>Bacilli</taxon>
        <taxon>Lactobacillales</taxon>
        <taxon>Lactobacillaceae</taxon>
        <taxon>Loigolactobacillus</taxon>
    </lineage>
</organism>
<dbReference type="InterPro" id="IPR053943">
    <property type="entry name" value="RlmKL-like_Mtase_CS"/>
</dbReference>
<dbReference type="RefSeq" id="WP_057905282.1">
    <property type="nucleotide sequence ID" value="NZ_AZDA01000093.1"/>
</dbReference>
<comment type="caution">
    <text evidence="5">The sequence shown here is derived from an EMBL/GenBank/DDBJ whole genome shotgun (WGS) entry which is preliminary data.</text>
</comment>
<dbReference type="InterPro" id="IPR054170">
    <property type="entry name" value="RlmL_1st"/>
</dbReference>
<dbReference type="PANTHER" id="PTHR47313">
    <property type="entry name" value="RIBOSOMAL RNA LARGE SUBUNIT METHYLTRANSFERASE K/L"/>
    <property type="match status" value="1"/>
</dbReference>
<dbReference type="PATRIC" id="fig|1423726.3.peg.897"/>
<dbReference type="InterPro" id="IPR004114">
    <property type="entry name" value="THUMP_dom"/>
</dbReference>
<dbReference type="PROSITE" id="PS00092">
    <property type="entry name" value="N6_MTASE"/>
    <property type="match status" value="1"/>
</dbReference>
<sequence length="374" mass="42167">MTYPLFATAASGLEAVVAKELKHMGFETQTELGRVRFEGDLPEIVKTNLWLRAADRVKIIIGEFDVYDFDSLFEQVKALPWDQYLPLDAAFPVAGRSVKSKLFSVSDVQRLTKKAIVDKMSNVYHRQTRLPETGGLYPLEISILKNHAIVSLDTSGSSLFKRGYRLEKGDAPLKENMAAALVELTNWHADMPFLDPVCGSGTIPIEAAMIGLNRAPGYQRHFAFEDWLWFDPAILAQAKEEADDVQEVAQKLTILASDIDGSMIDIAKLNAHQAGVLHQIQFKQVAIKDFRTELKHGVLVANPPYGERLSDQTAVRDLYRQMGQAFGQMTTWSQYYLTSDLGFEKAFGKKSTKRRKLYNGALRTDLFQYWANKH</sequence>
<dbReference type="Pfam" id="PF01170">
    <property type="entry name" value="UPF0020"/>
    <property type="match status" value="1"/>
</dbReference>
<keyword evidence="2" id="KW-0808">Transferase</keyword>
<dbReference type="Gene3D" id="3.40.50.150">
    <property type="entry name" value="Vaccinia Virus protein VP39"/>
    <property type="match status" value="1"/>
</dbReference>
<dbReference type="CDD" id="cd11715">
    <property type="entry name" value="THUMP_AdoMetMT"/>
    <property type="match status" value="1"/>
</dbReference>
<dbReference type="PANTHER" id="PTHR47313:SF1">
    <property type="entry name" value="RIBOSOMAL RNA LARGE SUBUNIT METHYLTRANSFERASE K_L"/>
    <property type="match status" value="1"/>
</dbReference>
<dbReference type="GO" id="GO:0003723">
    <property type="term" value="F:RNA binding"/>
    <property type="evidence" value="ECO:0007669"/>
    <property type="project" value="UniProtKB-UniRule"/>
</dbReference>
<dbReference type="InterPro" id="IPR002052">
    <property type="entry name" value="DNA_methylase_N6_adenine_CS"/>
</dbReference>
<keyword evidence="1" id="KW-0489">Methyltransferase</keyword>
<dbReference type="InterPro" id="IPR029063">
    <property type="entry name" value="SAM-dependent_MTases_sf"/>
</dbReference>
<accession>A0A0R1GPG4</accession>
<proteinExistence type="predicted"/>
<evidence type="ECO:0000313" key="5">
    <source>
        <dbReference type="EMBL" id="KRK34307.1"/>
    </source>
</evidence>
<dbReference type="Pfam" id="PF02926">
    <property type="entry name" value="THUMP"/>
    <property type="match status" value="1"/>
</dbReference>
<protein>
    <recommendedName>
        <fullName evidence="4">THUMP domain-containing protein</fullName>
    </recommendedName>
</protein>
<evidence type="ECO:0000259" key="4">
    <source>
        <dbReference type="PROSITE" id="PS51165"/>
    </source>
</evidence>
<evidence type="ECO:0000256" key="3">
    <source>
        <dbReference type="PROSITE-ProRule" id="PRU00529"/>
    </source>
</evidence>
<dbReference type="InterPro" id="IPR000241">
    <property type="entry name" value="RlmKL-like_Mtase"/>
</dbReference>
<keyword evidence="3" id="KW-0694">RNA-binding</keyword>
<feature type="domain" description="THUMP" evidence="4">
    <location>
        <begin position="43"/>
        <end position="154"/>
    </location>
</feature>
<dbReference type="STRING" id="1423726.FC07_GL000873"/>
<keyword evidence="6" id="KW-1185">Reference proteome</keyword>
<dbReference type="SUPFAM" id="SSF53335">
    <property type="entry name" value="S-adenosyl-L-methionine-dependent methyltransferases"/>
    <property type="match status" value="1"/>
</dbReference>
<dbReference type="Gene3D" id="3.30.2130.30">
    <property type="match status" value="1"/>
</dbReference>
<evidence type="ECO:0000313" key="6">
    <source>
        <dbReference type="Proteomes" id="UP000051461"/>
    </source>
</evidence>
<dbReference type="PROSITE" id="PS51165">
    <property type="entry name" value="THUMP"/>
    <property type="match status" value="1"/>
</dbReference>
<dbReference type="Pfam" id="PF22020">
    <property type="entry name" value="RlmL_1st"/>
    <property type="match status" value="1"/>
</dbReference>